<dbReference type="GeneID" id="41601068"/>
<dbReference type="GO" id="GO:0005886">
    <property type="term" value="C:plasma membrane"/>
    <property type="evidence" value="ECO:0007669"/>
    <property type="project" value="UniProtKB-SubCell"/>
</dbReference>
<dbReference type="Pfam" id="PF00482">
    <property type="entry name" value="T2SSF"/>
    <property type="match status" value="1"/>
</dbReference>
<name>A0A0C5BTW8_9ARCH</name>
<feature type="transmembrane region" description="Helical" evidence="6">
    <location>
        <begin position="50"/>
        <end position="71"/>
    </location>
</feature>
<feature type="transmembrane region" description="Helical" evidence="6">
    <location>
        <begin position="196"/>
        <end position="219"/>
    </location>
</feature>
<feature type="transmembrane region" description="Helical" evidence="6">
    <location>
        <begin position="25"/>
        <end position="44"/>
    </location>
</feature>
<proteinExistence type="predicted"/>
<organism evidence="8 9">
    <name type="scientific">Nitrosopumilus piranensis</name>
    <dbReference type="NCBI Taxonomy" id="1582439"/>
    <lineage>
        <taxon>Archaea</taxon>
        <taxon>Nitrososphaerota</taxon>
        <taxon>Nitrososphaeria</taxon>
        <taxon>Nitrosopumilales</taxon>
        <taxon>Nitrosopumilaceae</taxon>
        <taxon>Nitrosopumilus</taxon>
    </lineage>
</organism>
<gene>
    <name evidence="8" type="ORF">NPIRD3C_1993</name>
</gene>
<evidence type="ECO:0000313" key="8">
    <source>
        <dbReference type="EMBL" id="AJM93203.1"/>
    </source>
</evidence>
<protein>
    <submittedName>
        <fullName evidence="8">Putative type II secretion system F domain protein</fullName>
    </submittedName>
</protein>
<evidence type="ECO:0000256" key="5">
    <source>
        <dbReference type="ARBA" id="ARBA00023136"/>
    </source>
</evidence>
<evidence type="ECO:0000256" key="2">
    <source>
        <dbReference type="ARBA" id="ARBA00022475"/>
    </source>
</evidence>
<dbReference type="PATRIC" id="fig|1582439.9.peg.2058"/>
<evidence type="ECO:0000256" key="4">
    <source>
        <dbReference type="ARBA" id="ARBA00022989"/>
    </source>
</evidence>
<evidence type="ECO:0000313" key="9">
    <source>
        <dbReference type="Proteomes" id="UP000032027"/>
    </source>
</evidence>
<comment type="subcellular location">
    <subcellularLocation>
        <location evidence="1">Cell membrane</location>
        <topology evidence="1">Multi-pass membrane protein</topology>
    </subcellularLocation>
</comment>
<feature type="transmembrane region" description="Helical" evidence="6">
    <location>
        <begin position="289"/>
        <end position="306"/>
    </location>
</feature>
<feature type="domain" description="Type II secretion system protein GspF" evidence="7">
    <location>
        <begin position="89"/>
        <end position="215"/>
    </location>
</feature>
<evidence type="ECO:0000259" key="7">
    <source>
        <dbReference type="Pfam" id="PF00482"/>
    </source>
</evidence>
<keyword evidence="4 6" id="KW-1133">Transmembrane helix</keyword>
<accession>A0A0C5BTW8</accession>
<keyword evidence="2" id="KW-1003">Cell membrane</keyword>
<reference evidence="8 9" key="3">
    <citation type="journal article" date="2019" name="Int. J. Syst. Evol. Microbiol.">
        <title>Nitrosopumilus adriaticus sp. nov. and Nitrosopumilus piranensis sp. nov., two ammonia-oxidizing archaea from the Adriatic Sea and members of the class Nitrososphaeria.</title>
        <authorList>
            <person name="Bayer B."/>
            <person name="Vojvoda J."/>
            <person name="Reinthaler T."/>
            <person name="Reyes C."/>
            <person name="Pinto M."/>
            <person name="Herndl G.J."/>
        </authorList>
    </citation>
    <scope>NUCLEOTIDE SEQUENCE [LARGE SCALE GENOMIC DNA]</scope>
    <source>
        <strain evidence="8 9">D3C</strain>
    </source>
</reference>
<dbReference type="InterPro" id="IPR056569">
    <property type="entry name" value="ArlJ-like"/>
</dbReference>
<dbReference type="STRING" id="1582439.NPIRD3C_1993"/>
<evidence type="ECO:0000256" key="1">
    <source>
        <dbReference type="ARBA" id="ARBA00004651"/>
    </source>
</evidence>
<dbReference type="KEGG" id="nid:NPIRD3C_1993"/>
<keyword evidence="3 6" id="KW-0812">Transmembrane</keyword>
<dbReference type="HOGENOM" id="CLU_920105_0_0_2"/>
<dbReference type="EMBL" id="CP010868">
    <property type="protein sequence ID" value="AJM93203.1"/>
    <property type="molecule type" value="Genomic_DNA"/>
</dbReference>
<dbReference type="OrthoDB" id="2769at2157"/>
<dbReference type="PANTHER" id="PTHR35402:SF1">
    <property type="entry name" value="TYPE II SECRETION SYSTEM PROTEIN GSPF DOMAIN-CONTAINING PROTEIN"/>
    <property type="match status" value="1"/>
</dbReference>
<reference evidence="9" key="1">
    <citation type="submission" date="2015-02" db="EMBL/GenBank/DDBJ databases">
        <title>Characterization of two novel Thaumarchaeota isolated from the Northern Adriatic Sea.</title>
        <authorList>
            <person name="Bayer B."/>
            <person name="Vojvoda J."/>
            <person name="Offre P."/>
            <person name="Srivastava A."/>
            <person name="Elisabeth N."/>
            <person name="Garcia J.A.L."/>
            <person name="Schleper C."/>
            <person name="Herndl G.J."/>
        </authorList>
    </citation>
    <scope>NUCLEOTIDE SEQUENCE [LARGE SCALE GENOMIC DNA]</scope>
    <source>
        <strain evidence="9">D3C</strain>
    </source>
</reference>
<keyword evidence="5 6" id="KW-0472">Membrane</keyword>
<feature type="transmembrane region" description="Helical" evidence="6">
    <location>
        <begin position="258"/>
        <end position="277"/>
    </location>
</feature>
<dbReference type="InterPro" id="IPR018076">
    <property type="entry name" value="T2SS_GspF_dom"/>
</dbReference>
<evidence type="ECO:0000256" key="3">
    <source>
        <dbReference type="ARBA" id="ARBA00022692"/>
    </source>
</evidence>
<reference evidence="8 9" key="2">
    <citation type="journal article" date="2016" name="ISME J.">
        <title>Physiological and genomic characterization of two novel marine thaumarchaeal strains indicates niche differentiation.</title>
        <authorList>
            <person name="Bayer B."/>
            <person name="Vojvoda J."/>
            <person name="Offre P."/>
            <person name="Alves R.J."/>
            <person name="Elisabeth N.H."/>
            <person name="Garcia J.A."/>
            <person name="Volland J.M."/>
            <person name="Srivastava A."/>
            <person name="Schleper C."/>
            <person name="Herndl G.J."/>
        </authorList>
    </citation>
    <scope>NUCLEOTIDE SEQUENCE [LARGE SCALE GENOMIC DNA]</scope>
    <source>
        <strain evidence="8 9">D3C</strain>
    </source>
</reference>
<dbReference type="PANTHER" id="PTHR35402">
    <property type="entry name" value="INTEGRAL MEMBRANE PROTEIN-RELATED"/>
    <property type="match status" value="1"/>
</dbReference>
<sequence length="309" mass="33769">MSSQKINSKKPEYNLPFIKTTKGKITILSASTGFAIMVLFFMISNQTQEILYANVGVVLGLLTGLLPYTVLEVKENSVKNKIDENIPLFLLSLVSAVESGSSLLLAIEEAANRNYGPLTPHLKNFRANISWGTPLDKAFENFSKRIGTKLAARVSILLETSINMGGDVIETLGMIQHHVTNLQNLEKERISTLKPYIITIYMSFVTFLGLTIMLIVSFFSELEIVQEQLISESTKGTALPLGIFESMMGLEVEVIKSILFHMAIIEAVLGGIVGGKISGGTYASGVKHAIIMVILTVIAFSVLRVAEII</sequence>
<evidence type="ECO:0000256" key="6">
    <source>
        <dbReference type="SAM" id="Phobius"/>
    </source>
</evidence>
<dbReference type="AlphaFoldDB" id="A0A0C5BTW8"/>
<dbReference type="RefSeq" id="WP_148703909.1">
    <property type="nucleotide sequence ID" value="NZ_CP010868.1"/>
</dbReference>
<keyword evidence="9" id="KW-1185">Reference proteome</keyword>
<dbReference type="Proteomes" id="UP000032027">
    <property type="component" value="Chromosome"/>
</dbReference>